<evidence type="ECO:0000256" key="2">
    <source>
        <dbReference type="SAM" id="Phobius"/>
    </source>
</evidence>
<comment type="caution">
    <text evidence="3">The sequence shown here is derived from an EMBL/GenBank/DDBJ whole genome shotgun (WGS) entry which is preliminary data.</text>
</comment>
<sequence>MIEFQDNADPPDHPDPLEAQETPERMDHPEVAIIVLLLVLLLAIKNTAINKDSISVFFIFLKYVWNEKHLEILSN</sequence>
<reference evidence="4" key="1">
    <citation type="journal article" date="2015" name="Nat. Genet.">
        <title>The genome and transcriptome of the zoonotic hookworm Ancylostoma ceylanicum identify infection-specific gene families.</title>
        <authorList>
            <person name="Schwarz E.M."/>
            <person name="Hu Y."/>
            <person name="Antoshechkin I."/>
            <person name="Miller M.M."/>
            <person name="Sternberg P.W."/>
            <person name="Aroian R.V."/>
        </authorList>
    </citation>
    <scope>NUCLEOTIDE SEQUENCE</scope>
    <source>
        <strain evidence="4">HY135</strain>
    </source>
</reference>
<proteinExistence type="predicted"/>
<keyword evidence="2" id="KW-0472">Membrane</keyword>
<dbReference type="Proteomes" id="UP000024635">
    <property type="component" value="Unassembled WGS sequence"/>
</dbReference>
<gene>
    <name evidence="3" type="primary">Acey_s0048.g1644</name>
    <name evidence="3" type="ORF">Y032_0048g1644</name>
</gene>
<feature type="compositionally biased region" description="Basic and acidic residues" evidence="1">
    <location>
        <begin position="10"/>
        <end position="25"/>
    </location>
</feature>
<keyword evidence="4" id="KW-1185">Reference proteome</keyword>
<feature type="region of interest" description="Disordered" evidence="1">
    <location>
        <begin position="1"/>
        <end position="25"/>
    </location>
</feature>
<organism evidence="3 4">
    <name type="scientific">Ancylostoma ceylanicum</name>
    <dbReference type="NCBI Taxonomy" id="53326"/>
    <lineage>
        <taxon>Eukaryota</taxon>
        <taxon>Metazoa</taxon>
        <taxon>Ecdysozoa</taxon>
        <taxon>Nematoda</taxon>
        <taxon>Chromadorea</taxon>
        <taxon>Rhabditida</taxon>
        <taxon>Rhabditina</taxon>
        <taxon>Rhabditomorpha</taxon>
        <taxon>Strongyloidea</taxon>
        <taxon>Ancylostomatidae</taxon>
        <taxon>Ancylostomatinae</taxon>
        <taxon>Ancylostoma</taxon>
    </lineage>
</organism>
<evidence type="ECO:0000256" key="1">
    <source>
        <dbReference type="SAM" id="MobiDB-lite"/>
    </source>
</evidence>
<name>A0A016UBF9_9BILA</name>
<feature type="transmembrane region" description="Helical" evidence="2">
    <location>
        <begin position="31"/>
        <end position="49"/>
    </location>
</feature>
<accession>A0A016UBF9</accession>
<keyword evidence="2" id="KW-0812">Transmembrane</keyword>
<keyword evidence="2" id="KW-1133">Transmembrane helix</keyword>
<dbReference type="AlphaFoldDB" id="A0A016UBF9"/>
<protein>
    <submittedName>
        <fullName evidence="3">Uncharacterized protein</fullName>
    </submittedName>
</protein>
<evidence type="ECO:0000313" key="3">
    <source>
        <dbReference type="EMBL" id="EYC12162.1"/>
    </source>
</evidence>
<evidence type="ECO:0000313" key="4">
    <source>
        <dbReference type="Proteomes" id="UP000024635"/>
    </source>
</evidence>
<dbReference type="EMBL" id="JARK01001384">
    <property type="protein sequence ID" value="EYC12162.1"/>
    <property type="molecule type" value="Genomic_DNA"/>
</dbReference>